<dbReference type="OrthoDB" id="177750at2"/>
<dbReference type="RefSeq" id="WP_038277606.1">
    <property type="nucleotide sequence ID" value="NZ_JPME01000003.1"/>
</dbReference>
<dbReference type="EMBL" id="JPME01000003">
    <property type="protein sequence ID" value="KEZ91591.1"/>
    <property type="molecule type" value="Genomic_DNA"/>
</dbReference>
<dbReference type="SUPFAM" id="SSF69360">
    <property type="entry name" value="Cell wall binding repeat"/>
    <property type="match status" value="1"/>
</dbReference>
<evidence type="ECO:0000256" key="2">
    <source>
        <dbReference type="PROSITE-ProRule" id="PRU00591"/>
    </source>
</evidence>
<dbReference type="Pfam" id="PF19127">
    <property type="entry name" value="Choline_bind_3"/>
    <property type="match status" value="1"/>
</dbReference>
<accession>A0A084JRK7</accession>
<reference evidence="3 4" key="1">
    <citation type="submission" date="2014-07" db="EMBL/GenBank/DDBJ databases">
        <title>Draft genome of Clostridium celerecrescens 152B isolated from sediments associated with methane hydrate from Krishna Godavari basin.</title>
        <authorList>
            <person name="Honkalas V.S."/>
            <person name="Dabir A.P."/>
            <person name="Arora P."/>
            <person name="Dhakephalkar P.K."/>
        </authorList>
    </citation>
    <scope>NUCLEOTIDE SEQUENCE [LARGE SCALE GENOMIC DNA]</scope>
    <source>
        <strain evidence="3 4">152B</strain>
    </source>
</reference>
<dbReference type="InterPro" id="IPR018337">
    <property type="entry name" value="Cell_wall/Cho-bd_repeat"/>
</dbReference>
<evidence type="ECO:0000313" key="4">
    <source>
        <dbReference type="Proteomes" id="UP000028525"/>
    </source>
</evidence>
<keyword evidence="4" id="KW-1185">Reference proteome</keyword>
<comment type="caution">
    <text evidence="3">The sequence shown here is derived from an EMBL/GenBank/DDBJ whole genome shotgun (WGS) entry which is preliminary data.</text>
</comment>
<organism evidence="3 4">
    <name type="scientific">Lacrimispora celerecrescens</name>
    <dbReference type="NCBI Taxonomy" id="29354"/>
    <lineage>
        <taxon>Bacteria</taxon>
        <taxon>Bacillati</taxon>
        <taxon>Bacillota</taxon>
        <taxon>Clostridia</taxon>
        <taxon>Lachnospirales</taxon>
        <taxon>Lachnospiraceae</taxon>
        <taxon>Lacrimispora</taxon>
    </lineage>
</organism>
<dbReference type="PROSITE" id="PS51170">
    <property type="entry name" value="CW"/>
    <property type="match status" value="2"/>
</dbReference>
<dbReference type="Gene3D" id="2.10.270.10">
    <property type="entry name" value="Cholin Binding"/>
    <property type="match status" value="4"/>
</dbReference>
<feature type="repeat" description="Cell wall-binding" evidence="2">
    <location>
        <begin position="171"/>
        <end position="199"/>
    </location>
</feature>
<dbReference type="STRING" id="29354.IO98_02650"/>
<dbReference type="Proteomes" id="UP000028525">
    <property type="component" value="Unassembled WGS sequence"/>
</dbReference>
<name>A0A084JRK7_9FIRM</name>
<feature type="repeat" description="Cell wall-binding" evidence="2">
    <location>
        <begin position="129"/>
        <end position="148"/>
    </location>
</feature>
<dbReference type="Pfam" id="PF01473">
    <property type="entry name" value="Choline_bind_1"/>
    <property type="match status" value="2"/>
</dbReference>
<sequence>MKKHLKLMAVLSAAGVLTVAAPELGLISTAATAYAKVVGWVEENGSWKFYEDNDSYVTDSWKKRGEDWFYLNEDGNVATNTQIDEYYVDENGKRVSDKWVSMANENFWDSADAPEFLWHYYGKNGKEVISKWQKINDNVYYFNDQGEMQTGKIEIEGSIYYLGQENDGVMKTGWIELENDSDELDETHSWYYFDKSGRMVENQVDKKIDGNYYTFVNGIMQKGWYKLPVTATESEATADATTAAGYQYYDPESGARVNGWKEIEGIEGLSEEGEIYNFYFKNGAPSCAANGLELVTIDSKKYAFNTKGEMQTGLNVINLEDGGIANFYFGTDGAMATGKQTIYNEDLDENQVWFFQTEGTNKGQGVHGIRDNVLYEYGLRKEADADLKVAPISFEGKQYLVNASGSLQKASSSSKSATKPDLGAGYKDYKDSNDKVWIVDVNGIIQ</sequence>
<proteinExistence type="predicted"/>
<dbReference type="AlphaFoldDB" id="A0A084JRK7"/>
<evidence type="ECO:0000313" key="3">
    <source>
        <dbReference type="EMBL" id="KEZ91591.1"/>
    </source>
</evidence>
<evidence type="ECO:0000256" key="1">
    <source>
        <dbReference type="ARBA" id="ARBA00022737"/>
    </source>
</evidence>
<protein>
    <submittedName>
        <fullName evidence="3">Cell wall-binding protein</fullName>
    </submittedName>
</protein>
<keyword evidence="1" id="KW-0677">Repeat</keyword>
<gene>
    <name evidence="3" type="ORF">IO98_02650</name>
</gene>